<dbReference type="GO" id="GO:0003743">
    <property type="term" value="F:translation initiation factor activity"/>
    <property type="evidence" value="ECO:0007669"/>
    <property type="project" value="UniProtKB-KW"/>
</dbReference>
<evidence type="ECO:0000256" key="1">
    <source>
        <dbReference type="SAM" id="MobiDB-lite"/>
    </source>
</evidence>
<evidence type="ECO:0000259" key="2">
    <source>
        <dbReference type="PROSITE" id="PS51194"/>
    </source>
</evidence>
<dbReference type="Gene3D" id="3.40.50.300">
    <property type="entry name" value="P-loop containing nucleotide triphosphate hydrolases"/>
    <property type="match status" value="1"/>
</dbReference>
<keyword evidence="4" id="KW-1185">Reference proteome</keyword>
<dbReference type="Pfam" id="PF00271">
    <property type="entry name" value="Helicase_C"/>
    <property type="match status" value="1"/>
</dbReference>
<dbReference type="PANTHER" id="PTHR47958">
    <property type="entry name" value="ATP-DEPENDENT RNA HELICASE DBP3"/>
    <property type="match status" value="1"/>
</dbReference>
<protein>
    <submittedName>
        <fullName evidence="3">Eukaryotic initiation factor</fullName>
    </submittedName>
</protein>
<feature type="domain" description="Helicase C-terminal" evidence="2">
    <location>
        <begin position="1"/>
        <end position="88"/>
    </location>
</feature>
<evidence type="ECO:0000313" key="3">
    <source>
        <dbReference type="EMBL" id="VFV32540.1"/>
    </source>
</evidence>
<evidence type="ECO:0000313" key="4">
    <source>
        <dbReference type="Proteomes" id="UP000386466"/>
    </source>
</evidence>
<organism evidence="3 4">
    <name type="scientific">Lynx pardinus</name>
    <name type="common">Iberian lynx</name>
    <name type="synonym">Felis pardina</name>
    <dbReference type="NCBI Taxonomy" id="191816"/>
    <lineage>
        <taxon>Eukaryota</taxon>
        <taxon>Metazoa</taxon>
        <taxon>Chordata</taxon>
        <taxon>Craniata</taxon>
        <taxon>Vertebrata</taxon>
        <taxon>Euteleostomi</taxon>
        <taxon>Mammalia</taxon>
        <taxon>Eutheria</taxon>
        <taxon>Laurasiatheria</taxon>
        <taxon>Carnivora</taxon>
        <taxon>Feliformia</taxon>
        <taxon>Felidae</taxon>
        <taxon>Felinae</taxon>
        <taxon>Lynx</taxon>
    </lineage>
</organism>
<name>A0A485NH65_LYNPA</name>
<dbReference type="SUPFAM" id="SSF52540">
    <property type="entry name" value="P-loop containing nucleoside triphosphate hydrolases"/>
    <property type="match status" value="1"/>
</dbReference>
<accession>A0A485NH65</accession>
<dbReference type="InterPro" id="IPR001650">
    <property type="entry name" value="Helicase_C-like"/>
</dbReference>
<dbReference type="Proteomes" id="UP000386466">
    <property type="component" value="Unassembled WGS sequence"/>
</dbReference>
<keyword evidence="3" id="KW-0648">Protein biosynthesis</keyword>
<dbReference type="PROSITE" id="PS51194">
    <property type="entry name" value="HELICASE_CTER"/>
    <property type="match status" value="1"/>
</dbReference>
<keyword evidence="3" id="KW-0396">Initiation factor</keyword>
<sequence length="88" mass="9979">MREFSSGSSRVFITTDLLARGIDVQQVSLVLNYDLPTKRENCTYRINCDGPFVCKGVAINMVTEEDKRISQDNENSTTPPLMYTPQCR</sequence>
<dbReference type="EMBL" id="CAAGRJ010017040">
    <property type="protein sequence ID" value="VFV32540.1"/>
    <property type="molecule type" value="Genomic_DNA"/>
</dbReference>
<proteinExistence type="predicted"/>
<dbReference type="AlphaFoldDB" id="A0A485NH65"/>
<reference evidence="3 4" key="1">
    <citation type="submission" date="2019-01" db="EMBL/GenBank/DDBJ databases">
        <authorList>
            <person name="Alioto T."/>
            <person name="Alioto T."/>
        </authorList>
    </citation>
    <scope>NUCLEOTIDE SEQUENCE [LARGE SCALE GENOMIC DNA]</scope>
</reference>
<dbReference type="InterPro" id="IPR027417">
    <property type="entry name" value="P-loop_NTPase"/>
</dbReference>
<gene>
    <name evidence="3" type="ORF">LYPA_23C019440</name>
</gene>
<feature type="region of interest" description="Disordered" evidence="1">
    <location>
        <begin position="67"/>
        <end position="88"/>
    </location>
</feature>